<name>A0A225WE62_9STRA</name>
<reference evidence="3" key="1">
    <citation type="submission" date="2017-03" db="EMBL/GenBank/DDBJ databases">
        <title>Phytopthora megakarya and P. palmivora, two closely related causual agents of cacao black pod achieved similar genome size and gene model numbers by different mechanisms.</title>
        <authorList>
            <person name="Ali S."/>
            <person name="Shao J."/>
            <person name="Larry D.J."/>
            <person name="Kronmiller B."/>
            <person name="Shen D."/>
            <person name="Strem M.D."/>
            <person name="Melnick R.L."/>
            <person name="Guiltinan M.J."/>
            <person name="Tyler B.M."/>
            <person name="Meinhardt L.W."/>
            <person name="Bailey B.A."/>
        </authorList>
    </citation>
    <scope>NUCLEOTIDE SEQUENCE [LARGE SCALE GENOMIC DNA]</scope>
    <source>
        <strain evidence="3">zdho120</strain>
    </source>
</reference>
<evidence type="ECO:0000313" key="2">
    <source>
        <dbReference type="EMBL" id="OWZ16026.1"/>
    </source>
</evidence>
<gene>
    <name evidence="2" type="ORF">PHMEG_00010230</name>
</gene>
<protein>
    <recommendedName>
        <fullName evidence="4">Elicitin</fullName>
    </recommendedName>
</protein>
<evidence type="ECO:0008006" key="4">
    <source>
        <dbReference type="Google" id="ProtNLM"/>
    </source>
</evidence>
<organism evidence="2 3">
    <name type="scientific">Phytophthora megakarya</name>
    <dbReference type="NCBI Taxonomy" id="4795"/>
    <lineage>
        <taxon>Eukaryota</taxon>
        <taxon>Sar</taxon>
        <taxon>Stramenopiles</taxon>
        <taxon>Oomycota</taxon>
        <taxon>Peronosporomycetes</taxon>
        <taxon>Peronosporales</taxon>
        <taxon>Peronosporaceae</taxon>
        <taxon>Phytophthora</taxon>
    </lineage>
</organism>
<dbReference type="EMBL" id="NBNE01001009">
    <property type="protein sequence ID" value="OWZ16026.1"/>
    <property type="molecule type" value="Genomic_DNA"/>
</dbReference>
<dbReference type="OrthoDB" id="122335at2759"/>
<dbReference type="Proteomes" id="UP000198211">
    <property type="component" value="Unassembled WGS sequence"/>
</dbReference>
<accession>A0A225WE62</accession>
<evidence type="ECO:0000256" key="1">
    <source>
        <dbReference type="SAM" id="SignalP"/>
    </source>
</evidence>
<feature type="signal peptide" evidence="1">
    <location>
        <begin position="1"/>
        <end position="25"/>
    </location>
</feature>
<proteinExistence type="predicted"/>
<feature type="chain" id="PRO_5013257152" description="Elicitin" evidence="1">
    <location>
        <begin position="26"/>
        <end position="134"/>
    </location>
</feature>
<evidence type="ECO:0000313" key="3">
    <source>
        <dbReference type="Proteomes" id="UP000198211"/>
    </source>
</evidence>
<comment type="caution">
    <text evidence="2">The sequence shown here is derived from an EMBL/GenBank/DDBJ whole genome shotgun (WGS) entry which is preliminary data.</text>
</comment>
<keyword evidence="1" id="KW-0732">Signal</keyword>
<sequence>MSRYLMCVTFLMILLNTSQYNGAEAAIVKSAAFEDGCVQVLMRKEAGLSAEQHNFLKDCTVTVAGSMSDEDDRSEFAQCTTRAQETTSCCSSLSRGCHVLSLHRHGVLPLEMLLFLKVNMRFGGVATVSMVVNA</sequence>
<dbReference type="AlphaFoldDB" id="A0A225WE62"/>
<keyword evidence="3" id="KW-1185">Reference proteome</keyword>